<dbReference type="PANTHER" id="PTHR36302:SF1">
    <property type="entry name" value="COPPER CHAPERONE PCU(A)C"/>
    <property type="match status" value="1"/>
</dbReference>
<dbReference type="InterPro" id="IPR036182">
    <property type="entry name" value="PCuAC_sf"/>
</dbReference>
<evidence type="ECO:0000313" key="1">
    <source>
        <dbReference type="EMBL" id="SUZ63330.1"/>
    </source>
</evidence>
<dbReference type="PROSITE" id="PS51257">
    <property type="entry name" value="PROKAR_LIPOPROTEIN"/>
    <property type="match status" value="1"/>
</dbReference>
<dbReference type="AlphaFoldDB" id="A0A381P8U2"/>
<name>A0A381P8U2_9ZZZZ</name>
<proteinExistence type="predicted"/>
<protein>
    <recommendedName>
        <fullName evidence="2">Copper chaperone PCu(A)C</fullName>
    </recommendedName>
</protein>
<accession>A0A381P8U2</accession>
<dbReference type="PANTHER" id="PTHR36302">
    <property type="entry name" value="BLR7088 PROTEIN"/>
    <property type="match status" value="1"/>
</dbReference>
<gene>
    <name evidence="1" type="ORF">METZ01_LOCUS16184</name>
</gene>
<dbReference type="InterPro" id="IPR007410">
    <property type="entry name" value="LpqE-like"/>
</dbReference>
<dbReference type="Gene3D" id="2.60.40.1890">
    <property type="entry name" value="PCu(A)C copper chaperone"/>
    <property type="match status" value="1"/>
</dbReference>
<organism evidence="1">
    <name type="scientific">marine metagenome</name>
    <dbReference type="NCBI Taxonomy" id="408172"/>
    <lineage>
        <taxon>unclassified sequences</taxon>
        <taxon>metagenomes</taxon>
        <taxon>ecological metagenomes</taxon>
    </lineage>
</organism>
<dbReference type="EMBL" id="UINC01000914">
    <property type="protein sequence ID" value="SUZ63330.1"/>
    <property type="molecule type" value="Genomic_DNA"/>
</dbReference>
<sequence>MEFKSRRNHFLVSIISLLFFFSCSESGRDTPIEVIDAYLKKPLEGALSTAAYMSLKNISDNKIKIKGLTCNNLLAEFHQTVIKDSGMTSMNKLNLLTVEPKSEITLVPGKAHIMLMGKSMSNKTKGINCDLIIEDIDSFPPFKRAPVFFEIRD</sequence>
<dbReference type="SUPFAM" id="SSF110087">
    <property type="entry name" value="DR1885-like metal-binding protein"/>
    <property type="match status" value="1"/>
</dbReference>
<dbReference type="InterPro" id="IPR058248">
    <property type="entry name" value="Lxx211020-like"/>
</dbReference>
<evidence type="ECO:0008006" key="2">
    <source>
        <dbReference type="Google" id="ProtNLM"/>
    </source>
</evidence>
<reference evidence="1" key="1">
    <citation type="submission" date="2018-05" db="EMBL/GenBank/DDBJ databases">
        <authorList>
            <person name="Lanie J.A."/>
            <person name="Ng W.-L."/>
            <person name="Kazmierczak K.M."/>
            <person name="Andrzejewski T.M."/>
            <person name="Davidsen T.M."/>
            <person name="Wayne K.J."/>
            <person name="Tettelin H."/>
            <person name="Glass J.I."/>
            <person name="Rusch D."/>
            <person name="Podicherti R."/>
            <person name="Tsui H.-C.T."/>
            <person name="Winkler M.E."/>
        </authorList>
    </citation>
    <scope>NUCLEOTIDE SEQUENCE</scope>
</reference>
<dbReference type="Pfam" id="PF04314">
    <property type="entry name" value="PCuAC"/>
    <property type="match status" value="1"/>
</dbReference>